<dbReference type="AlphaFoldDB" id="A0A139AXI5"/>
<feature type="compositionally biased region" description="Basic residues" evidence="1">
    <location>
        <begin position="1170"/>
        <end position="1179"/>
    </location>
</feature>
<feature type="region of interest" description="Disordered" evidence="1">
    <location>
        <begin position="1"/>
        <end position="74"/>
    </location>
</feature>
<sequence>MSTTQPLSANGQQPRKHRIGQRRRSRSGSVSDTITLQTRTRRSSVGSVDADSPADGLGNVERKESRSSDLWWDDLPPVADESNDTLANMQAADVHVDMLRRLDEIERWEMDSDERMKALRERVEKVARMLDESVLMSKKKEGLTNEQPLDRDSVMTVDPLIIEPTAARTDLVSVDRVDADQVSRIEEPTAPATYEVHQPPSKTLPRNIASRADNVDSDAGLARQVLAQAKGQLHPMHTGDMFVSRTSIERVHQDAVVANPSLSLRNIAAEGDMPSFNAVLPSGTRAGGASENLDQAPLRSVDTGYTVVSRRAVERAEQNPVVVGPSLSLQNMTVDTDGITSNGITHTVAVSGEPKEGLSHSIAGKILVSRRSVERVEQNPVMLNLSLSLQNLTTRANTADSSSFVAGAMPGEAKEQSRPVDVTETLVSRISVEEVDRTPGVVESLLVETTTARADRVSSNDVLTRATPEERSGQTRTETTGAPLVSRPSIDRVNQDEAEPPSLVGNVSTWTDRADRITMSSNSTRSRSAPVPEKVQEVFSATSFAGDVTGLRISVDRLAKDPVMVRAPLMQEIVAARAGVGGADAGAGVVSTRTDREGEREEPPPAVHGEDAPDHVISVQQEPLKPPLMHASETTPPTVTQDAASPTIPPSQPPTKPRRLAPASRRLSLPSSLSSISLPTSFGQTSLASRTASLLSLTSGGDVLPHPPSGKPAGKSPKRVRKVGTVGEARGPEGEWRRSAEEVLRLRDRSEVTWAEEGATNTHHAPPVVASRGSFAAGNENRRPSPTQPTERDSSLHPHSPPTPSPHTTTTQQLSVPSSPTRNLFENSGFFALDTSPHVSGGDILAPTSWQSRNSVFEDPDPSSELVMPSSATNAKTVADSEYDTAPASWMSNGEEDRAPLTVGQAAVTVGGPNVHEGHIGTLRGSKTGEIARSVPGHLHDNSSSDRARKAMEQAWEDAAAQGQGQGRPRGDNAGSSPGALTGSARPPGGSGALPRGASVPHVADAGVKVKDEKRHSSLWKLMKLGESGRAARPLSEPGLTPARQSLELKSINEVPIPKRESVSLGPGSKVSPNRGEAETQMLRDTPASSRDENPNEVAGPGSPPTLAPTTLMERDPEQMDKRSRTTTAHSATTSEGVTGSESERSDDTSGSKRKKKKKGFARLISSIGKKMKKLSATP</sequence>
<feature type="region of interest" description="Disordered" evidence="1">
    <location>
        <begin position="856"/>
        <end position="876"/>
    </location>
</feature>
<reference evidence="2 3" key="1">
    <citation type="journal article" date="2015" name="Genome Biol. Evol.">
        <title>Phylogenomic analyses indicate that early fungi evolved digesting cell walls of algal ancestors of land plants.</title>
        <authorList>
            <person name="Chang Y."/>
            <person name="Wang S."/>
            <person name="Sekimoto S."/>
            <person name="Aerts A.L."/>
            <person name="Choi C."/>
            <person name="Clum A."/>
            <person name="LaButti K.M."/>
            <person name="Lindquist E.A."/>
            <person name="Yee Ngan C."/>
            <person name="Ohm R.A."/>
            <person name="Salamov A.A."/>
            <person name="Grigoriev I.V."/>
            <person name="Spatafora J.W."/>
            <person name="Berbee M.L."/>
        </authorList>
    </citation>
    <scope>NUCLEOTIDE SEQUENCE [LARGE SCALE GENOMIC DNA]</scope>
    <source>
        <strain evidence="2 3">JEL478</strain>
    </source>
</reference>
<feature type="compositionally biased region" description="Polar residues" evidence="1">
    <location>
        <begin position="1"/>
        <end position="13"/>
    </location>
</feature>
<keyword evidence="3" id="KW-1185">Reference proteome</keyword>
<feature type="region of interest" description="Disordered" evidence="1">
    <location>
        <begin position="582"/>
        <end position="613"/>
    </location>
</feature>
<feature type="compositionally biased region" description="Basic and acidic residues" evidence="1">
    <location>
        <begin position="1113"/>
        <end position="1124"/>
    </location>
</feature>
<feature type="compositionally biased region" description="Polar residues" evidence="1">
    <location>
        <begin position="632"/>
        <end position="644"/>
    </location>
</feature>
<feature type="compositionally biased region" description="Basic and acidic residues" evidence="1">
    <location>
        <begin position="593"/>
        <end position="613"/>
    </location>
</feature>
<evidence type="ECO:0000313" key="3">
    <source>
        <dbReference type="Proteomes" id="UP000070544"/>
    </source>
</evidence>
<feature type="compositionally biased region" description="Basic residues" evidence="1">
    <location>
        <begin position="1152"/>
        <end position="1161"/>
    </location>
</feature>
<dbReference type="EMBL" id="KQ965733">
    <property type="protein sequence ID" value="KXS21165.1"/>
    <property type="molecule type" value="Genomic_DNA"/>
</dbReference>
<dbReference type="Proteomes" id="UP000070544">
    <property type="component" value="Unassembled WGS sequence"/>
</dbReference>
<feature type="compositionally biased region" description="Low complexity" evidence="1">
    <location>
        <begin position="806"/>
        <end position="815"/>
    </location>
</feature>
<feature type="compositionally biased region" description="Basic and acidic residues" evidence="1">
    <location>
        <begin position="1142"/>
        <end position="1151"/>
    </location>
</feature>
<feature type="compositionally biased region" description="Low complexity" evidence="1">
    <location>
        <begin position="660"/>
        <end position="681"/>
    </location>
</feature>
<name>A0A139AXI5_GONPJ</name>
<protein>
    <submittedName>
        <fullName evidence="2">Uncharacterized protein</fullName>
    </submittedName>
</protein>
<feature type="region of interest" description="Disordered" evidence="1">
    <location>
        <begin position="698"/>
        <end position="738"/>
    </location>
</feature>
<feature type="compositionally biased region" description="Basic residues" evidence="1">
    <location>
        <begin position="14"/>
        <end position="26"/>
    </location>
</feature>
<evidence type="ECO:0000256" key="1">
    <source>
        <dbReference type="SAM" id="MobiDB-lite"/>
    </source>
</evidence>
<feature type="compositionally biased region" description="Basic and acidic residues" evidence="1">
    <location>
        <begin position="938"/>
        <end position="952"/>
    </location>
</feature>
<feature type="region of interest" description="Disordered" evidence="1">
    <location>
        <begin position="627"/>
        <end position="681"/>
    </location>
</feature>
<gene>
    <name evidence="2" type="ORF">M427DRAFT_65946</name>
</gene>
<organism evidence="2 3">
    <name type="scientific">Gonapodya prolifera (strain JEL478)</name>
    <name type="common">Monoblepharis prolifera</name>
    <dbReference type="NCBI Taxonomy" id="1344416"/>
    <lineage>
        <taxon>Eukaryota</taxon>
        <taxon>Fungi</taxon>
        <taxon>Fungi incertae sedis</taxon>
        <taxon>Chytridiomycota</taxon>
        <taxon>Chytridiomycota incertae sedis</taxon>
        <taxon>Monoblepharidomycetes</taxon>
        <taxon>Monoblepharidales</taxon>
        <taxon>Gonapodyaceae</taxon>
        <taxon>Gonapodya</taxon>
    </lineage>
</organism>
<feature type="region of interest" description="Disordered" evidence="1">
    <location>
        <begin position="775"/>
        <end position="823"/>
    </location>
</feature>
<feature type="compositionally biased region" description="Low complexity" evidence="1">
    <location>
        <begin position="1126"/>
        <end position="1135"/>
    </location>
</feature>
<feature type="region of interest" description="Disordered" evidence="1">
    <location>
        <begin position="912"/>
        <end position="1179"/>
    </location>
</feature>
<feature type="compositionally biased region" description="Polar residues" evidence="1">
    <location>
        <begin position="32"/>
        <end position="46"/>
    </location>
</feature>
<accession>A0A139AXI5</accession>
<proteinExistence type="predicted"/>
<feature type="region of interest" description="Disordered" evidence="1">
    <location>
        <begin position="457"/>
        <end position="488"/>
    </location>
</feature>
<evidence type="ECO:0000313" key="2">
    <source>
        <dbReference type="EMBL" id="KXS21165.1"/>
    </source>
</evidence>